<feature type="transmembrane region" description="Helical" evidence="7">
    <location>
        <begin position="68"/>
        <end position="85"/>
    </location>
</feature>
<evidence type="ECO:0000256" key="5">
    <source>
        <dbReference type="ARBA" id="ARBA00022989"/>
    </source>
</evidence>
<feature type="domain" description="EamA" evidence="8">
    <location>
        <begin position="151"/>
        <end position="286"/>
    </location>
</feature>
<reference evidence="9 10" key="1">
    <citation type="submission" date="2021-06" db="EMBL/GenBank/DDBJ databases">
        <authorList>
            <person name="Criscuolo A."/>
        </authorList>
    </citation>
    <scope>NUCLEOTIDE SEQUENCE [LARGE SCALE GENOMIC DNA]</scope>
    <source>
        <strain evidence="10">CIP 111802</strain>
    </source>
</reference>
<proteinExistence type="inferred from homology"/>
<comment type="similarity">
    <text evidence="2">Belongs to the EamA transporter family.</text>
</comment>
<protein>
    <submittedName>
        <fullName evidence="9">Amino-acid metabolite efflux pump</fullName>
    </submittedName>
</protein>
<evidence type="ECO:0000256" key="7">
    <source>
        <dbReference type="SAM" id="Phobius"/>
    </source>
</evidence>
<feature type="transmembrane region" description="Helical" evidence="7">
    <location>
        <begin position="213"/>
        <end position="232"/>
    </location>
</feature>
<keyword evidence="6 7" id="KW-0472">Membrane</keyword>
<evidence type="ECO:0000256" key="2">
    <source>
        <dbReference type="ARBA" id="ARBA00007362"/>
    </source>
</evidence>
<organism evidence="9 10">
    <name type="scientific">Paenibacillus allorhizosphaerae</name>
    <dbReference type="NCBI Taxonomy" id="2849866"/>
    <lineage>
        <taxon>Bacteria</taxon>
        <taxon>Bacillati</taxon>
        <taxon>Bacillota</taxon>
        <taxon>Bacilli</taxon>
        <taxon>Bacillales</taxon>
        <taxon>Paenibacillaceae</taxon>
        <taxon>Paenibacillus</taxon>
    </lineage>
</organism>
<keyword evidence="10" id="KW-1185">Reference proteome</keyword>
<feature type="transmembrane region" description="Helical" evidence="7">
    <location>
        <begin position="269"/>
        <end position="285"/>
    </location>
</feature>
<comment type="subcellular location">
    <subcellularLocation>
        <location evidence="1">Cell membrane</location>
        <topology evidence="1">Multi-pass membrane protein</topology>
    </subcellularLocation>
</comment>
<evidence type="ECO:0000256" key="6">
    <source>
        <dbReference type="ARBA" id="ARBA00023136"/>
    </source>
</evidence>
<gene>
    <name evidence="9" type="primary">eamA_1</name>
    <name evidence="9" type="ORF">PAECIP111802_01268</name>
</gene>
<dbReference type="Proteomes" id="UP000730618">
    <property type="component" value="Unassembled WGS sequence"/>
</dbReference>
<feature type="domain" description="EamA" evidence="8">
    <location>
        <begin position="12"/>
        <end position="140"/>
    </location>
</feature>
<keyword evidence="3" id="KW-1003">Cell membrane</keyword>
<keyword evidence="4 7" id="KW-0812">Transmembrane</keyword>
<evidence type="ECO:0000313" key="9">
    <source>
        <dbReference type="EMBL" id="CAG7626606.1"/>
    </source>
</evidence>
<dbReference type="PANTHER" id="PTHR32322">
    <property type="entry name" value="INNER MEMBRANE TRANSPORTER"/>
    <property type="match status" value="1"/>
</dbReference>
<dbReference type="Pfam" id="PF00892">
    <property type="entry name" value="EamA"/>
    <property type="match status" value="2"/>
</dbReference>
<feature type="transmembrane region" description="Helical" evidence="7">
    <location>
        <begin position="97"/>
        <end position="117"/>
    </location>
</feature>
<evidence type="ECO:0000256" key="4">
    <source>
        <dbReference type="ARBA" id="ARBA00022692"/>
    </source>
</evidence>
<feature type="transmembrane region" description="Helical" evidence="7">
    <location>
        <begin position="244"/>
        <end position="263"/>
    </location>
</feature>
<dbReference type="EMBL" id="CAJVCE010000003">
    <property type="protein sequence ID" value="CAG7626606.1"/>
    <property type="molecule type" value="Genomic_DNA"/>
</dbReference>
<dbReference type="RefSeq" id="WP_218097624.1">
    <property type="nucleotide sequence ID" value="NZ_CAJVCE010000003.1"/>
</dbReference>
<evidence type="ECO:0000256" key="1">
    <source>
        <dbReference type="ARBA" id="ARBA00004651"/>
    </source>
</evidence>
<feature type="transmembrane region" description="Helical" evidence="7">
    <location>
        <begin position="126"/>
        <end position="144"/>
    </location>
</feature>
<comment type="caution">
    <text evidence="9">The sequence shown here is derived from an EMBL/GenBank/DDBJ whole genome shotgun (WGS) entry which is preliminary data.</text>
</comment>
<evidence type="ECO:0000256" key="3">
    <source>
        <dbReference type="ARBA" id="ARBA00022475"/>
    </source>
</evidence>
<dbReference type="InterPro" id="IPR000620">
    <property type="entry name" value="EamA_dom"/>
</dbReference>
<feature type="transmembrane region" description="Helical" evidence="7">
    <location>
        <begin position="37"/>
        <end position="56"/>
    </location>
</feature>
<evidence type="ECO:0000313" key="10">
    <source>
        <dbReference type="Proteomes" id="UP000730618"/>
    </source>
</evidence>
<evidence type="ECO:0000259" key="8">
    <source>
        <dbReference type="Pfam" id="PF00892"/>
    </source>
</evidence>
<accession>A0ABM8VD80</accession>
<name>A0ABM8VD80_9BACL</name>
<sequence>MQKLSRIQSFFLITFLVAVWGASWPIYKIALAYTPPLLFAGMRTLLGGLMLAALLYPRRNLIRWKQNWPVYLISSVFNVILFYGLQTVGLMYMPSGLFSVLVYLQPVLVGIFAWLWLGEPMTASKIVGLIIGFLGVATVSAGGFSGHIAAVGIILALITGLSWALGTVYVKKESGRVDSLWLVAFQCFVGGIVLTGAGSLSEGFESIVWNVPYVFGLVFGIVIGISASWAVYFKLVKSGDASKVASYTFLVPLISVFSGTLFLKEPFTVNLVIGLVLIGVSIYLVNHKSAALKQAAAMPNMMNQSSS</sequence>
<feature type="transmembrane region" description="Helical" evidence="7">
    <location>
        <begin position="182"/>
        <end position="201"/>
    </location>
</feature>
<dbReference type="InterPro" id="IPR050638">
    <property type="entry name" value="AA-Vitamin_Transporters"/>
</dbReference>
<feature type="transmembrane region" description="Helical" evidence="7">
    <location>
        <begin position="150"/>
        <end position="170"/>
    </location>
</feature>
<dbReference type="PANTHER" id="PTHR32322:SF18">
    <property type="entry name" value="S-ADENOSYLMETHIONINE_S-ADENOSYLHOMOCYSTEINE TRANSPORTER"/>
    <property type="match status" value="1"/>
</dbReference>
<keyword evidence="5 7" id="KW-1133">Transmembrane helix</keyword>